<dbReference type="AlphaFoldDB" id="A0A9N8H6W4"/>
<dbReference type="PANTHER" id="PTHR15601">
    <property type="entry name" value="STRESS ASSOCIATED ENDOPLASMIC RETICULUM PROTEIN SERP1/RAMP4"/>
    <property type="match status" value="1"/>
</dbReference>
<evidence type="ECO:0000256" key="6">
    <source>
        <dbReference type="ARBA" id="ARBA00023136"/>
    </source>
</evidence>
<feature type="transmembrane region" description="Helical" evidence="7">
    <location>
        <begin position="41"/>
        <end position="62"/>
    </location>
</feature>
<comment type="similarity">
    <text evidence="2">Belongs to the RAMP4 family.</text>
</comment>
<dbReference type="Pfam" id="PF06624">
    <property type="entry name" value="RAMP4"/>
    <property type="match status" value="1"/>
</dbReference>
<sequence length="71" mass="7950">MPAPRAIRNRNKQFDKNITKRGNVPIGKAADHEDEFPVSKALIIFFLIVVVGSSLTQVFNLFQRAPLDLGE</sequence>
<name>A0A9N8H6W4_9STRA</name>
<keyword evidence="5 7" id="KW-1133">Transmembrane helix</keyword>
<protein>
    <recommendedName>
        <fullName evidence="10">Stress-associated endoplasmic reticulum protein</fullName>
    </recommendedName>
</protein>
<evidence type="ECO:0008006" key="10">
    <source>
        <dbReference type="Google" id="ProtNLM"/>
    </source>
</evidence>
<comment type="subcellular location">
    <subcellularLocation>
        <location evidence="1">Endoplasmic reticulum membrane</location>
        <topology evidence="1">Single-pass membrane protein</topology>
    </subcellularLocation>
</comment>
<reference evidence="8" key="1">
    <citation type="submission" date="2020-06" db="EMBL/GenBank/DDBJ databases">
        <authorList>
            <consortium name="Plant Systems Biology data submission"/>
        </authorList>
    </citation>
    <scope>NUCLEOTIDE SEQUENCE</scope>
    <source>
        <strain evidence="8">D6</strain>
    </source>
</reference>
<dbReference type="OrthoDB" id="38394at2759"/>
<keyword evidence="6 7" id="KW-0472">Membrane</keyword>
<evidence type="ECO:0000256" key="7">
    <source>
        <dbReference type="SAM" id="Phobius"/>
    </source>
</evidence>
<organism evidence="8 9">
    <name type="scientific">Seminavis robusta</name>
    <dbReference type="NCBI Taxonomy" id="568900"/>
    <lineage>
        <taxon>Eukaryota</taxon>
        <taxon>Sar</taxon>
        <taxon>Stramenopiles</taxon>
        <taxon>Ochrophyta</taxon>
        <taxon>Bacillariophyta</taxon>
        <taxon>Bacillariophyceae</taxon>
        <taxon>Bacillariophycidae</taxon>
        <taxon>Naviculales</taxon>
        <taxon>Naviculaceae</taxon>
        <taxon>Seminavis</taxon>
    </lineage>
</organism>
<dbReference type="GO" id="GO:0030968">
    <property type="term" value="P:endoplasmic reticulum unfolded protein response"/>
    <property type="evidence" value="ECO:0007669"/>
    <property type="project" value="TreeGrafter"/>
</dbReference>
<evidence type="ECO:0000256" key="1">
    <source>
        <dbReference type="ARBA" id="ARBA00004389"/>
    </source>
</evidence>
<evidence type="ECO:0000256" key="4">
    <source>
        <dbReference type="ARBA" id="ARBA00022824"/>
    </source>
</evidence>
<accession>A0A9N8H6W4</accession>
<comment type="caution">
    <text evidence="8">The sequence shown here is derived from an EMBL/GenBank/DDBJ whole genome shotgun (WGS) entry which is preliminary data.</text>
</comment>
<evidence type="ECO:0000256" key="3">
    <source>
        <dbReference type="ARBA" id="ARBA00022692"/>
    </source>
</evidence>
<dbReference type="GO" id="GO:0005789">
    <property type="term" value="C:endoplasmic reticulum membrane"/>
    <property type="evidence" value="ECO:0007669"/>
    <property type="project" value="UniProtKB-SubCell"/>
</dbReference>
<dbReference type="Proteomes" id="UP001153069">
    <property type="component" value="Unassembled WGS sequence"/>
</dbReference>
<evidence type="ECO:0000313" key="8">
    <source>
        <dbReference type="EMBL" id="CAB9503231.1"/>
    </source>
</evidence>
<keyword evidence="4" id="KW-0256">Endoplasmic reticulum</keyword>
<proteinExistence type="inferred from homology"/>
<evidence type="ECO:0000256" key="2">
    <source>
        <dbReference type="ARBA" id="ARBA00005500"/>
    </source>
</evidence>
<gene>
    <name evidence="8" type="ORF">SEMRO_159_G071990.1</name>
</gene>
<evidence type="ECO:0000256" key="5">
    <source>
        <dbReference type="ARBA" id="ARBA00022989"/>
    </source>
</evidence>
<dbReference type="InterPro" id="IPR010580">
    <property type="entry name" value="ER_stress-assoc"/>
</dbReference>
<dbReference type="EMBL" id="CAICTM010000158">
    <property type="protein sequence ID" value="CAB9503231.1"/>
    <property type="molecule type" value="Genomic_DNA"/>
</dbReference>
<keyword evidence="9" id="KW-1185">Reference proteome</keyword>
<keyword evidence="3 7" id="KW-0812">Transmembrane</keyword>
<evidence type="ECO:0000313" key="9">
    <source>
        <dbReference type="Proteomes" id="UP001153069"/>
    </source>
</evidence>
<dbReference type="PANTHER" id="PTHR15601:SF0">
    <property type="entry name" value="GEO09675P1"/>
    <property type="match status" value="1"/>
</dbReference>